<sequence length="157" mass="16787">MVIGLMGSGKTTAGRLLADALGLPFSDSDPFLRARFGGSAAEIAAAEGADVLHEREAEHVLEELAGERKVIAAAASTLESPVVRAAMRGALVIWLDAADEILTERMRSSDHRPDFSPTAMRARRGHFFQEVSDLTFDVGVMTPEEVLKAVLRELAAG</sequence>
<evidence type="ECO:0000256" key="2">
    <source>
        <dbReference type="ARBA" id="ARBA00022679"/>
    </source>
</evidence>
<comment type="similarity">
    <text evidence="7">Belongs to the shikimate kinase family.</text>
</comment>
<keyword evidence="3 7" id="KW-0547">Nucleotide-binding</keyword>
<dbReference type="PANTHER" id="PTHR21087">
    <property type="entry name" value="SHIKIMATE KINASE"/>
    <property type="match status" value="1"/>
</dbReference>
<comment type="function">
    <text evidence="7">Catalyzes the specific phosphorylation of the 3-hydroxyl group of shikimic acid using ATP as a cosubstrate.</text>
</comment>
<feature type="binding site" evidence="7">
    <location>
        <begin position="7"/>
        <end position="12"/>
    </location>
    <ligand>
        <name>ATP</name>
        <dbReference type="ChEBI" id="CHEBI:30616"/>
    </ligand>
</feature>
<dbReference type="GO" id="GO:0009073">
    <property type="term" value="P:aromatic amino acid family biosynthetic process"/>
    <property type="evidence" value="ECO:0007669"/>
    <property type="project" value="UniProtKB-KW"/>
</dbReference>
<dbReference type="GO" id="GO:0009423">
    <property type="term" value="P:chorismate biosynthetic process"/>
    <property type="evidence" value="ECO:0007669"/>
    <property type="project" value="UniProtKB-UniRule"/>
</dbReference>
<keyword evidence="6 7" id="KW-0057">Aromatic amino acid biosynthesis</keyword>
<evidence type="ECO:0000313" key="8">
    <source>
        <dbReference type="EMBL" id="GGP01186.1"/>
    </source>
</evidence>
<keyword evidence="7" id="KW-0460">Magnesium</keyword>
<evidence type="ECO:0000256" key="5">
    <source>
        <dbReference type="ARBA" id="ARBA00022840"/>
    </source>
</evidence>
<evidence type="ECO:0000256" key="4">
    <source>
        <dbReference type="ARBA" id="ARBA00022777"/>
    </source>
</evidence>
<organism evidence="8 9">
    <name type="scientific">Nonomuraea glycinis</name>
    <dbReference type="NCBI Taxonomy" id="2047744"/>
    <lineage>
        <taxon>Bacteria</taxon>
        <taxon>Bacillati</taxon>
        <taxon>Actinomycetota</taxon>
        <taxon>Actinomycetes</taxon>
        <taxon>Streptosporangiales</taxon>
        <taxon>Streptosporangiaceae</taxon>
        <taxon>Nonomuraea</taxon>
    </lineage>
</organism>
<dbReference type="InterPro" id="IPR031322">
    <property type="entry name" value="Shikimate/glucono_kinase"/>
</dbReference>
<dbReference type="GO" id="GO:0005829">
    <property type="term" value="C:cytosol"/>
    <property type="evidence" value="ECO:0007669"/>
    <property type="project" value="TreeGrafter"/>
</dbReference>
<evidence type="ECO:0000256" key="3">
    <source>
        <dbReference type="ARBA" id="ARBA00022741"/>
    </source>
</evidence>
<dbReference type="GO" id="GO:0008652">
    <property type="term" value="P:amino acid biosynthetic process"/>
    <property type="evidence" value="ECO:0007669"/>
    <property type="project" value="UniProtKB-KW"/>
</dbReference>
<keyword evidence="4 7" id="KW-0418">Kinase</keyword>
<evidence type="ECO:0000313" key="9">
    <source>
        <dbReference type="Proteomes" id="UP000660745"/>
    </source>
</evidence>
<dbReference type="InterPro" id="IPR000623">
    <property type="entry name" value="Shikimate_kinase/TSH1"/>
</dbReference>
<feature type="binding site" evidence="7">
    <location>
        <position position="112"/>
    </location>
    <ligand>
        <name>ATP</name>
        <dbReference type="ChEBI" id="CHEBI:30616"/>
    </ligand>
</feature>
<keyword evidence="7" id="KW-0479">Metal-binding</keyword>
<dbReference type="GO" id="GO:0000287">
    <property type="term" value="F:magnesium ion binding"/>
    <property type="evidence" value="ECO:0007669"/>
    <property type="project" value="UniProtKB-UniRule"/>
</dbReference>
<name>A0A918E239_9ACTN</name>
<comment type="subunit">
    <text evidence="7">Monomer.</text>
</comment>
<comment type="caution">
    <text evidence="7">Lacks conserved residue(s) required for the propagation of feature annotation.</text>
</comment>
<comment type="caution">
    <text evidence="8">The sequence shown here is derived from an EMBL/GenBank/DDBJ whole genome shotgun (WGS) entry which is preliminary data.</text>
</comment>
<dbReference type="EC" id="2.7.1.71" evidence="7"/>
<feature type="binding site" evidence="7">
    <location>
        <position position="29"/>
    </location>
    <ligand>
        <name>substrate</name>
    </ligand>
</feature>
<dbReference type="InterPro" id="IPR027417">
    <property type="entry name" value="P-loop_NTPase"/>
</dbReference>
<keyword evidence="5 7" id="KW-0067">ATP-binding</keyword>
<keyword evidence="2 7" id="KW-0808">Transferase</keyword>
<reference evidence="8" key="2">
    <citation type="submission" date="2020-09" db="EMBL/GenBank/DDBJ databases">
        <authorList>
            <person name="Sun Q."/>
            <person name="Zhou Y."/>
        </authorList>
    </citation>
    <scope>NUCLEOTIDE SEQUENCE</scope>
    <source>
        <strain evidence="8">CGMCC 4.7430</strain>
    </source>
</reference>
<feature type="binding site" evidence="7">
    <location>
        <position position="124"/>
    </location>
    <ligand>
        <name>substrate</name>
    </ligand>
</feature>
<feature type="binding site" evidence="7">
    <location>
        <position position="11"/>
    </location>
    <ligand>
        <name>Mg(2+)</name>
        <dbReference type="ChEBI" id="CHEBI:18420"/>
    </ligand>
</feature>
<accession>A0A918E239</accession>
<comment type="catalytic activity">
    <reaction evidence="7">
        <text>shikimate + ATP = 3-phosphoshikimate + ADP + H(+)</text>
        <dbReference type="Rhea" id="RHEA:13121"/>
        <dbReference type="ChEBI" id="CHEBI:15378"/>
        <dbReference type="ChEBI" id="CHEBI:30616"/>
        <dbReference type="ChEBI" id="CHEBI:36208"/>
        <dbReference type="ChEBI" id="CHEBI:145989"/>
        <dbReference type="ChEBI" id="CHEBI:456216"/>
        <dbReference type="EC" id="2.7.1.71"/>
    </reaction>
</comment>
<gene>
    <name evidence="7 8" type="primary">aroK</name>
    <name evidence="8" type="ORF">GCM10012278_03760</name>
</gene>
<dbReference type="Proteomes" id="UP000660745">
    <property type="component" value="Unassembled WGS sequence"/>
</dbReference>
<dbReference type="AlphaFoldDB" id="A0A918E239"/>
<reference evidence="8" key="1">
    <citation type="journal article" date="2014" name="Int. J. Syst. Evol. Microbiol.">
        <title>Complete genome sequence of Corynebacterium casei LMG S-19264T (=DSM 44701T), isolated from a smear-ripened cheese.</title>
        <authorList>
            <consortium name="US DOE Joint Genome Institute (JGI-PGF)"/>
            <person name="Walter F."/>
            <person name="Albersmeier A."/>
            <person name="Kalinowski J."/>
            <person name="Ruckert C."/>
        </authorList>
    </citation>
    <scope>NUCLEOTIDE SEQUENCE</scope>
    <source>
        <strain evidence="8">CGMCC 4.7430</strain>
    </source>
</reference>
<evidence type="ECO:0000256" key="1">
    <source>
        <dbReference type="ARBA" id="ARBA00022605"/>
    </source>
</evidence>
<keyword evidence="1 7" id="KW-0028">Amino-acid biosynthesis</keyword>
<comment type="pathway">
    <text evidence="7">Metabolic intermediate biosynthesis; chorismate biosynthesis; chorismate from D-erythrose 4-phosphate and phosphoenolpyruvate: step 5/7.</text>
</comment>
<comment type="cofactor">
    <cofactor evidence="7">
        <name>Mg(2+)</name>
        <dbReference type="ChEBI" id="CHEBI:18420"/>
    </cofactor>
    <text evidence="7">Binds 1 Mg(2+) ion per subunit.</text>
</comment>
<evidence type="ECO:0000256" key="7">
    <source>
        <dbReference type="HAMAP-Rule" id="MF_00109"/>
    </source>
</evidence>
<dbReference type="GO" id="GO:0005524">
    <property type="term" value="F:ATP binding"/>
    <property type="evidence" value="ECO:0007669"/>
    <property type="project" value="UniProtKB-UniRule"/>
</dbReference>
<dbReference type="Gene3D" id="3.40.50.300">
    <property type="entry name" value="P-loop containing nucleotide triphosphate hydrolases"/>
    <property type="match status" value="1"/>
</dbReference>
<proteinExistence type="inferred from homology"/>
<protein>
    <recommendedName>
        <fullName evidence="7">Shikimate kinase</fullName>
        <shortName evidence="7">SK</shortName>
        <ecNumber evidence="7">2.7.1.71</ecNumber>
    </recommendedName>
</protein>
<keyword evidence="9" id="KW-1185">Reference proteome</keyword>
<dbReference type="EMBL" id="BMNK01000001">
    <property type="protein sequence ID" value="GGP01186.1"/>
    <property type="molecule type" value="Genomic_DNA"/>
</dbReference>
<keyword evidence="7" id="KW-0963">Cytoplasm</keyword>
<dbReference type="PANTHER" id="PTHR21087:SF16">
    <property type="entry name" value="SHIKIMATE KINASE 1, CHLOROPLASTIC"/>
    <property type="match status" value="1"/>
</dbReference>
<dbReference type="HAMAP" id="MF_00109">
    <property type="entry name" value="Shikimate_kinase"/>
    <property type="match status" value="1"/>
</dbReference>
<evidence type="ECO:0000256" key="6">
    <source>
        <dbReference type="ARBA" id="ARBA00023141"/>
    </source>
</evidence>
<dbReference type="Pfam" id="PF01202">
    <property type="entry name" value="SKI"/>
    <property type="match status" value="1"/>
</dbReference>
<dbReference type="GO" id="GO:0004765">
    <property type="term" value="F:shikimate kinase activity"/>
    <property type="evidence" value="ECO:0007669"/>
    <property type="project" value="UniProtKB-UniRule"/>
</dbReference>
<comment type="subcellular location">
    <subcellularLocation>
        <location evidence="7">Cytoplasm</location>
    </subcellularLocation>
</comment>
<dbReference type="SUPFAM" id="SSF52540">
    <property type="entry name" value="P-loop containing nucleoside triphosphate hydrolases"/>
    <property type="match status" value="1"/>
</dbReference>